<evidence type="ECO:0000256" key="6">
    <source>
        <dbReference type="ARBA" id="ARBA00022801"/>
    </source>
</evidence>
<feature type="domain" description="Peptidase S1" evidence="13">
    <location>
        <begin position="31"/>
        <end position="289"/>
    </location>
</feature>
<comment type="subcellular location">
    <subcellularLocation>
        <location evidence="1">Secreted</location>
    </subcellularLocation>
</comment>
<keyword evidence="7" id="KW-0720">Serine protease</keyword>
<dbReference type="InterPro" id="IPR001254">
    <property type="entry name" value="Trypsin_dom"/>
</dbReference>
<evidence type="ECO:0000256" key="1">
    <source>
        <dbReference type="ARBA" id="ARBA00004613"/>
    </source>
</evidence>
<dbReference type="GO" id="GO:0004252">
    <property type="term" value="F:serine-type endopeptidase activity"/>
    <property type="evidence" value="ECO:0007669"/>
    <property type="project" value="InterPro"/>
</dbReference>
<reference evidence="15" key="1">
    <citation type="submission" date="2014-01" db="EMBL/GenBank/DDBJ databases">
        <title>The Genome Sequence of Anopheles melas CM1001059_A (V2).</title>
        <authorList>
            <consortium name="The Broad Institute Genomics Platform"/>
            <person name="Neafsey D.E."/>
            <person name="Besansky N."/>
            <person name="Howell P."/>
            <person name="Walton C."/>
            <person name="Young S.K."/>
            <person name="Zeng Q."/>
            <person name="Gargeya S."/>
            <person name="Fitzgerald M."/>
            <person name="Haas B."/>
            <person name="Abouelleil A."/>
            <person name="Allen A.W."/>
            <person name="Alvarado L."/>
            <person name="Arachchi H.M."/>
            <person name="Berlin A.M."/>
            <person name="Chapman S.B."/>
            <person name="Gainer-Dewar J."/>
            <person name="Goldberg J."/>
            <person name="Griggs A."/>
            <person name="Gujja S."/>
            <person name="Hansen M."/>
            <person name="Howarth C."/>
            <person name="Imamovic A."/>
            <person name="Ireland A."/>
            <person name="Larimer J."/>
            <person name="McCowan C."/>
            <person name="Murphy C."/>
            <person name="Pearson M."/>
            <person name="Poon T.W."/>
            <person name="Priest M."/>
            <person name="Roberts A."/>
            <person name="Saif S."/>
            <person name="Shea T."/>
            <person name="Sisk P."/>
            <person name="Sykes S."/>
            <person name="Wortman J."/>
            <person name="Nusbaum C."/>
            <person name="Birren B."/>
        </authorList>
    </citation>
    <scope>NUCLEOTIDE SEQUENCE [LARGE SCALE GENOMIC DNA]</scope>
    <source>
        <strain evidence="15">CM1001059</strain>
    </source>
</reference>
<evidence type="ECO:0000313" key="14">
    <source>
        <dbReference type="EnsemblMetazoa" id="AMEC002719-PA"/>
    </source>
</evidence>
<keyword evidence="8" id="KW-0391">Immunity</keyword>
<reference evidence="14" key="2">
    <citation type="submission" date="2020-05" db="UniProtKB">
        <authorList>
            <consortium name="EnsemblMetazoa"/>
        </authorList>
    </citation>
    <scope>IDENTIFICATION</scope>
    <source>
        <strain evidence="14">CM1001059</strain>
    </source>
</reference>
<evidence type="ECO:0000256" key="12">
    <source>
        <dbReference type="ARBA" id="ARBA00024195"/>
    </source>
</evidence>
<dbReference type="PROSITE" id="PS00134">
    <property type="entry name" value="TRYPSIN_HIS"/>
    <property type="match status" value="1"/>
</dbReference>
<dbReference type="InterPro" id="IPR051487">
    <property type="entry name" value="Ser/Thr_Proteases_Immune/Dev"/>
</dbReference>
<dbReference type="EnsemblMetazoa" id="AMEC002719-RA">
    <property type="protein sequence ID" value="AMEC002719-PA"/>
    <property type="gene ID" value="AMEC002719"/>
</dbReference>
<dbReference type="PROSITE" id="PS50240">
    <property type="entry name" value="TRYPSIN_DOM"/>
    <property type="match status" value="1"/>
</dbReference>
<dbReference type="GO" id="GO:0005576">
    <property type="term" value="C:extracellular region"/>
    <property type="evidence" value="ECO:0007669"/>
    <property type="project" value="UniProtKB-SubCell"/>
</dbReference>
<organism evidence="14 15">
    <name type="scientific">Anopheles melas</name>
    <dbReference type="NCBI Taxonomy" id="34690"/>
    <lineage>
        <taxon>Eukaryota</taxon>
        <taxon>Metazoa</taxon>
        <taxon>Ecdysozoa</taxon>
        <taxon>Arthropoda</taxon>
        <taxon>Hexapoda</taxon>
        <taxon>Insecta</taxon>
        <taxon>Pterygota</taxon>
        <taxon>Neoptera</taxon>
        <taxon>Endopterygota</taxon>
        <taxon>Diptera</taxon>
        <taxon>Nematocera</taxon>
        <taxon>Culicoidea</taxon>
        <taxon>Culicidae</taxon>
        <taxon>Anophelinae</taxon>
        <taxon>Anopheles</taxon>
    </lineage>
</organism>
<dbReference type="InterPro" id="IPR043504">
    <property type="entry name" value="Peptidase_S1_PA_chymotrypsin"/>
</dbReference>
<dbReference type="Pfam" id="PF00089">
    <property type="entry name" value="Trypsin"/>
    <property type="match status" value="1"/>
</dbReference>
<dbReference type="InterPro" id="IPR009003">
    <property type="entry name" value="Peptidase_S1_PA"/>
</dbReference>
<evidence type="ECO:0000256" key="4">
    <source>
        <dbReference type="ARBA" id="ARBA00022670"/>
    </source>
</evidence>
<keyword evidence="15" id="KW-1185">Reference proteome</keyword>
<dbReference type="GO" id="GO:0006508">
    <property type="term" value="P:proteolysis"/>
    <property type="evidence" value="ECO:0007669"/>
    <property type="project" value="UniProtKB-KW"/>
</dbReference>
<sequence length="290" mass="32211">MVTGVEPDAGATLNWNLLPTRNCGTITVNRIAHGNTTRVFEYPWMVLLRYESNSVLSDRCGGSLINNRYVLTAAHCVRTSSSIRLVKVRLGEHDKRQQIDCHVYSDGEKDCADPAVDVDIESMIVHKDYNRPIKFRHDIALLRMAQEVEFSDSVKPICLPVNEDVRRKVLPKYIITGWGTTEQQSLSDLLLQAIVNHVPVPECQQKMNENFLYVTLADEWQMCAAGEGLVDSCQGDSGGPLGFSVDVAGAKFVQFGIVSAGVRSCGKESVPGIYTRVTSYMNWIVANMKP</sequence>
<keyword evidence="6" id="KW-0378">Hydrolase</keyword>
<keyword evidence="2" id="KW-0964">Secreted</keyword>
<dbReference type="VEuPathDB" id="VectorBase:AMEC002719"/>
<dbReference type="Gene3D" id="2.40.10.10">
    <property type="entry name" value="Trypsin-like serine proteases"/>
    <property type="match status" value="2"/>
</dbReference>
<evidence type="ECO:0000313" key="15">
    <source>
        <dbReference type="Proteomes" id="UP000075902"/>
    </source>
</evidence>
<proteinExistence type="inferred from homology"/>
<keyword evidence="5" id="KW-0732">Signal</keyword>
<dbReference type="AlphaFoldDB" id="A0A182TI49"/>
<evidence type="ECO:0000256" key="8">
    <source>
        <dbReference type="ARBA" id="ARBA00022859"/>
    </source>
</evidence>
<keyword evidence="10" id="KW-1015">Disulfide bond</keyword>
<dbReference type="InterPro" id="IPR001314">
    <property type="entry name" value="Peptidase_S1A"/>
</dbReference>
<keyword evidence="11" id="KW-0325">Glycoprotein</keyword>
<dbReference type="STRING" id="34690.A0A182TI49"/>
<protein>
    <recommendedName>
        <fullName evidence="13">Peptidase S1 domain-containing protein</fullName>
    </recommendedName>
</protein>
<dbReference type="InterPro" id="IPR018114">
    <property type="entry name" value="TRYPSIN_HIS"/>
</dbReference>
<evidence type="ECO:0000256" key="2">
    <source>
        <dbReference type="ARBA" id="ARBA00022525"/>
    </source>
</evidence>
<name>A0A182TI49_9DIPT</name>
<dbReference type="PRINTS" id="PR00722">
    <property type="entry name" value="CHYMOTRYPSIN"/>
</dbReference>
<keyword evidence="4" id="KW-0645">Protease</keyword>
<comment type="similarity">
    <text evidence="12">Belongs to the peptidase S1 family. CLIP subfamily.</text>
</comment>
<evidence type="ECO:0000256" key="11">
    <source>
        <dbReference type="ARBA" id="ARBA00023180"/>
    </source>
</evidence>
<evidence type="ECO:0000256" key="3">
    <source>
        <dbReference type="ARBA" id="ARBA00022588"/>
    </source>
</evidence>
<keyword evidence="9" id="KW-0865">Zymogen</keyword>
<accession>A0A182TI49</accession>
<evidence type="ECO:0000259" key="13">
    <source>
        <dbReference type="PROSITE" id="PS50240"/>
    </source>
</evidence>
<dbReference type="FunFam" id="2.40.10.10:FF:000146">
    <property type="entry name" value="Serine protease 53"/>
    <property type="match status" value="1"/>
</dbReference>
<evidence type="ECO:0000256" key="9">
    <source>
        <dbReference type="ARBA" id="ARBA00023145"/>
    </source>
</evidence>
<keyword evidence="3" id="KW-0399">Innate immunity</keyword>
<evidence type="ECO:0000256" key="5">
    <source>
        <dbReference type="ARBA" id="ARBA00022729"/>
    </source>
</evidence>
<evidence type="ECO:0000256" key="7">
    <source>
        <dbReference type="ARBA" id="ARBA00022825"/>
    </source>
</evidence>
<dbReference type="GO" id="GO:0045087">
    <property type="term" value="P:innate immune response"/>
    <property type="evidence" value="ECO:0007669"/>
    <property type="project" value="UniProtKB-KW"/>
</dbReference>
<dbReference type="Proteomes" id="UP000075902">
    <property type="component" value="Unassembled WGS sequence"/>
</dbReference>
<dbReference type="PANTHER" id="PTHR24256">
    <property type="entry name" value="TRYPTASE-RELATED"/>
    <property type="match status" value="1"/>
</dbReference>
<dbReference type="SMART" id="SM00020">
    <property type="entry name" value="Tryp_SPc"/>
    <property type="match status" value="1"/>
</dbReference>
<dbReference type="CDD" id="cd00190">
    <property type="entry name" value="Tryp_SPc"/>
    <property type="match status" value="1"/>
</dbReference>
<dbReference type="SUPFAM" id="SSF50494">
    <property type="entry name" value="Trypsin-like serine proteases"/>
    <property type="match status" value="1"/>
</dbReference>
<evidence type="ECO:0000256" key="10">
    <source>
        <dbReference type="ARBA" id="ARBA00023157"/>
    </source>
</evidence>